<feature type="region of interest" description="Disordered" evidence="18">
    <location>
        <begin position="1184"/>
        <end position="1221"/>
    </location>
</feature>
<feature type="transmembrane region" description="Helical" evidence="17">
    <location>
        <begin position="1046"/>
        <end position="1070"/>
    </location>
</feature>
<evidence type="ECO:0000256" key="15">
    <source>
        <dbReference type="ARBA" id="ARBA00038148"/>
    </source>
</evidence>
<keyword evidence="5 17" id="KW-0812">Transmembrane</keyword>
<dbReference type="PRINTS" id="PR00120">
    <property type="entry name" value="HATPASE"/>
</dbReference>
<sequence length="1221" mass="134553">MGSIHQDDNTLTVPVTSFSPSIITDITDTTAIETINPESPISPKTLTSLKEDPKNTIKNMNIEIQIDTHDPTETYPNSSNPFAFTPKTLAPLSEPTQKKQNLKLLKSYGGLEGLIKGLHTNQRAGLKDETTPLKPISLSEITNDLSEDNNNIIDEQENVQFKSTPVAEGSLFYQRKNVFGTNILPEKKSKSILELMWIAMQEKILILLIIAAIVSLGLGLYEDFGSKEVTNQPKIRWVEGVAILIAILIVVLVGSLNDWQKERQFQKLNAKKEDRNVKVTRNGKESLLSVHDIIVGDVLNLEPGDIISVDGVLISGHNLRCDESAATGESDAVRKIKYEDCLKELEKENDGGSHQSKADPFIISGSKVLEGVGIYVVTSVGVNSFYGKIMMSLRSEPEDTPLQEKLNDLAEKIAKLGGAAALLMLIVLLIKYFVGFHIHVPPVTDILDNLIKIIISTVTIVVVAVPEGLPLAVTLALAYATTRMLKDNNLVRVLSACETMGNATTICSDKTGTLTQNKMTVVTGVIGLSVAFVRDIETHSHSTNAILKKPISLKEINSKIPQDILQLLNESIAINSTAFEGEIENGKRTFIGSKTETALLGFLLDLIPDNDIKSLRENARIVQLFPFNSERKSMGVVIKIDGSKWRFFVKGASEVILKKSKKIINITNDNTITNNVIDLTEDHFDKVQKVIENYATQSLRTIGIAYRDFEKFQIEEMTKNSGDEISYGDLFDNLTLLSIVGIEDPLREGVREAVENCVKAGVKVRMVTGDNILTAKSIATQCGIYTGGEIMEGPNFRNLSQEQMDRIIPKLQVLARSSPEDKKILVFHLRRLREVVAVTGDGTNDGPALKLSDVGFSMGIAGTEVAKEASSIILMDDNFSSIVKAILWGRNVNDAVKKFLQFQLTVNVTAVLLTFISAVSSNEQKSVLTAVQLLWVNLIMDTFAALALATDPPTTELLDRKPESRSAPLISLDMWKMIIGQSIFQLVITLVLFYAGGSILGYPKESIELQTIIFNTFVFLQIFNEINCRRLHGKINVLEGVTKNRFLIIIFLIMVSGQILIVEFGGAAFQVTRINIVEWVICVILGFLSIPVGVIIRLIPTSIHSTSPPPVVNIDLEKEWSDTIMQVQNQLHFFKTLRGGRFRAHFGDKKEKSETQKKGIAAAAMVPSLISASVGVHMTRENTLSPDLERHNDDNEGINSSSASKNQNNINVDTIDIQSDS</sequence>
<feature type="domain" description="P-type ATPase A" evidence="19">
    <location>
        <begin position="274"/>
        <end position="392"/>
    </location>
</feature>
<evidence type="ECO:0000256" key="14">
    <source>
        <dbReference type="ARBA" id="ARBA00023136"/>
    </source>
</evidence>
<dbReference type="PROSITE" id="PS00154">
    <property type="entry name" value="ATPASE_E1_E2"/>
    <property type="match status" value="1"/>
</dbReference>
<feature type="transmembrane region" description="Helical" evidence="17">
    <location>
        <begin position="413"/>
        <end position="433"/>
    </location>
</feature>
<evidence type="ECO:0000256" key="10">
    <source>
        <dbReference type="ARBA" id="ARBA00022842"/>
    </source>
</evidence>
<keyword evidence="12 17" id="KW-1133">Transmembrane helix</keyword>
<evidence type="ECO:0000313" key="23">
    <source>
        <dbReference type="Proteomes" id="UP000247702"/>
    </source>
</evidence>
<name>A0A2Z6QW76_9GLOM</name>
<feature type="transmembrane region" description="Helical" evidence="17">
    <location>
        <begin position="453"/>
        <end position="480"/>
    </location>
</feature>
<evidence type="ECO:0000259" key="19">
    <source>
        <dbReference type="Pfam" id="PF00122"/>
    </source>
</evidence>
<dbReference type="Pfam" id="PF00122">
    <property type="entry name" value="E1-E2_ATPase"/>
    <property type="match status" value="1"/>
</dbReference>
<dbReference type="PANTHER" id="PTHR24093:SF369">
    <property type="entry name" value="CALCIUM-TRANSPORTING ATPASE"/>
    <property type="match status" value="1"/>
</dbReference>
<protein>
    <recommendedName>
        <fullName evidence="17">Calcium-transporting ATPase</fullName>
        <ecNumber evidence="17">7.2.2.10</ecNumber>
    </recommendedName>
</protein>
<comment type="function">
    <text evidence="17">Catalyzes the hydrolysis of ATP coupled with the transport of calcium.</text>
</comment>
<dbReference type="InterPro" id="IPR044492">
    <property type="entry name" value="P_typ_ATPase_HD_dom"/>
</dbReference>
<feature type="transmembrane region" description="Helical" evidence="17">
    <location>
        <begin position="1076"/>
        <end position="1099"/>
    </location>
</feature>
<keyword evidence="4 17" id="KW-0109">Calcium transport</keyword>
<keyword evidence="8 17" id="KW-0106">Calcium</keyword>
<dbReference type="EC" id="7.2.2.10" evidence="17"/>
<evidence type="ECO:0000256" key="9">
    <source>
        <dbReference type="ARBA" id="ARBA00022840"/>
    </source>
</evidence>
<dbReference type="NCBIfam" id="TIGR01494">
    <property type="entry name" value="ATPase_P-type"/>
    <property type="match status" value="2"/>
</dbReference>
<dbReference type="AlphaFoldDB" id="A0A2Z6QW76"/>
<dbReference type="GO" id="GO:0046872">
    <property type="term" value="F:metal ion binding"/>
    <property type="evidence" value="ECO:0007669"/>
    <property type="project" value="UniProtKB-KW"/>
</dbReference>
<dbReference type="GO" id="GO:0006874">
    <property type="term" value="P:intracellular calcium ion homeostasis"/>
    <property type="evidence" value="ECO:0007669"/>
    <property type="project" value="TreeGrafter"/>
</dbReference>
<evidence type="ECO:0000313" key="22">
    <source>
        <dbReference type="EMBL" id="GBB90049.1"/>
    </source>
</evidence>
<dbReference type="InterPro" id="IPR001757">
    <property type="entry name" value="P_typ_ATPase"/>
</dbReference>
<feature type="transmembrane region" description="Helical" evidence="17">
    <location>
        <begin position="1007"/>
        <end position="1026"/>
    </location>
</feature>
<evidence type="ECO:0000256" key="16">
    <source>
        <dbReference type="ARBA" id="ARBA00048694"/>
    </source>
</evidence>
<feature type="transmembrane region" description="Helical" evidence="17">
    <location>
        <begin position="241"/>
        <end position="259"/>
    </location>
</feature>
<reference evidence="22 23" key="1">
    <citation type="submission" date="2017-11" db="EMBL/GenBank/DDBJ databases">
        <title>The genome of Rhizophagus clarus HR1 reveals common genetic basis of auxotrophy among arbuscular mycorrhizal fungi.</title>
        <authorList>
            <person name="Kobayashi Y."/>
        </authorList>
    </citation>
    <scope>NUCLEOTIDE SEQUENCE [LARGE SCALE GENOMIC DNA]</scope>
    <source>
        <strain evidence="22 23">HR1</strain>
    </source>
</reference>
<dbReference type="Proteomes" id="UP000247702">
    <property type="component" value="Unassembled WGS sequence"/>
</dbReference>
<comment type="subcellular location">
    <subcellularLocation>
        <location evidence="17">Membrane</location>
        <topology evidence="17">Multi-pass membrane protein</topology>
    </subcellularLocation>
    <subcellularLocation>
        <location evidence="1">Vacuole membrane</location>
        <topology evidence="1">Multi-pass membrane protein</topology>
    </subcellularLocation>
</comment>
<dbReference type="InterPro" id="IPR059000">
    <property type="entry name" value="ATPase_P-type_domA"/>
</dbReference>
<keyword evidence="3" id="KW-0926">Vacuole</keyword>
<feature type="compositionally biased region" description="Polar residues" evidence="18">
    <location>
        <begin position="1197"/>
        <end position="1221"/>
    </location>
</feature>
<dbReference type="FunFam" id="1.20.1110.10:FF:000039">
    <property type="entry name" value="Calcium-transporting ATPase"/>
    <property type="match status" value="1"/>
</dbReference>
<dbReference type="FunFam" id="2.70.150.10:FF:000028">
    <property type="entry name" value="Calcium-transporting ATPase"/>
    <property type="match status" value="1"/>
</dbReference>
<feature type="transmembrane region" description="Helical" evidence="17">
    <location>
        <begin position="970"/>
        <end position="995"/>
    </location>
</feature>
<dbReference type="SFLD" id="SFLDS00003">
    <property type="entry name" value="Haloacid_Dehalogenase"/>
    <property type="match status" value="1"/>
</dbReference>
<dbReference type="InterPro" id="IPR023214">
    <property type="entry name" value="HAD_sf"/>
</dbReference>
<accession>A0A2Z6QW76</accession>
<evidence type="ECO:0000256" key="3">
    <source>
        <dbReference type="ARBA" id="ARBA00022554"/>
    </source>
</evidence>
<keyword evidence="6" id="KW-0479">Metal-binding</keyword>
<feature type="domain" description="Cation-transporting P-type ATPase N-terminal" evidence="21">
    <location>
        <begin position="174"/>
        <end position="215"/>
    </location>
</feature>
<gene>
    <name evidence="22" type="ORF">RclHR1_16910007</name>
</gene>
<dbReference type="InterPro" id="IPR036412">
    <property type="entry name" value="HAD-like_sf"/>
</dbReference>
<dbReference type="Gene3D" id="2.70.150.10">
    <property type="entry name" value="Calcium-transporting ATPase, cytoplasmic transduction domain A"/>
    <property type="match status" value="1"/>
</dbReference>
<feature type="domain" description="Cation-transporting P-type ATPase C-terminal" evidence="20">
    <location>
        <begin position="926"/>
        <end position="1099"/>
    </location>
</feature>
<dbReference type="Pfam" id="PF00690">
    <property type="entry name" value="Cation_ATPase_N"/>
    <property type="match status" value="1"/>
</dbReference>
<dbReference type="InterPro" id="IPR008250">
    <property type="entry name" value="ATPase_P-typ_transduc_dom_A_sf"/>
</dbReference>
<keyword evidence="13 17" id="KW-0406">Ion transport</keyword>
<dbReference type="SUPFAM" id="SSF56784">
    <property type="entry name" value="HAD-like"/>
    <property type="match status" value="1"/>
</dbReference>
<dbReference type="InterPro" id="IPR006068">
    <property type="entry name" value="ATPase_P-typ_cation-transptr_C"/>
</dbReference>
<evidence type="ECO:0000259" key="20">
    <source>
        <dbReference type="Pfam" id="PF00689"/>
    </source>
</evidence>
<dbReference type="PRINTS" id="PR00119">
    <property type="entry name" value="CATATPASE"/>
</dbReference>
<dbReference type="SUPFAM" id="SSF81660">
    <property type="entry name" value="Metal cation-transporting ATPase, ATP-binding domain N"/>
    <property type="match status" value="1"/>
</dbReference>
<evidence type="ECO:0000256" key="18">
    <source>
        <dbReference type="SAM" id="MobiDB-lite"/>
    </source>
</evidence>
<keyword evidence="2 17" id="KW-0813">Transport</keyword>
<evidence type="ECO:0000256" key="11">
    <source>
        <dbReference type="ARBA" id="ARBA00022967"/>
    </source>
</evidence>
<dbReference type="Pfam" id="PF13246">
    <property type="entry name" value="Cation_ATPase"/>
    <property type="match status" value="1"/>
</dbReference>
<dbReference type="GO" id="GO:0005886">
    <property type="term" value="C:plasma membrane"/>
    <property type="evidence" value="ECO:0007669"/>
    <property type="project" value="TreeGrafter"/>
</dbReference>
<evidence type="ECO:0000256" key="7">
    <source>
        <dbReference type="ARBA" id="ARBA00022741"/>
    </source>
</evidence>
<comment type="caution">
    <text evidence="22">The sequence shown here is derived from an EMBL/GenBank/DDBJ whole genome shotgun (WGS) entry which is preliminary data.</text>
</comment>
<dbReference type="GO" id="GO:0005524">
    <property type="term" value="F:ATP binding"/>
    <property type="evidence" value="ECO:0007669"/>
    <property type="project" value="UniProtKB-KW"/>
</dbReference>
<dbReference type="InterPro" id="IPR023299">
    <property type="entry name" value="ATPase_P-typ_cyto_dom_N"/>
</dbReference>
<comment type="caution">
    <text evidence="17">Lacks conserved residue(s) required for the propagation of feature annotation.</text>
</comment>
<dbReference type="NCBIfam" id="TIGR01517">
    <property type="entry name" value="ATPase-IIB_Ca"/>
    <property type="match status" value="1"/>
</dbReference>
<evidence type="ECO:0000256" key="13">
    <source>
        <dbReference type="ARBA" id="ARBA00023065"/>
    </source>
</evidence>
<evidence type="ECO:0000256" key="2">
    <source>
        <dbReference type="ARBA" id="ARBA00022448"/>
    </source>
</evidence>
<dbReference type="InterPro" id="IPR006408">
    <property type="entry name" value="P-type_ATPase_IIB"/>
</dbReference>
<comment type="catalytic activity">
    <reaction evidence="16 17">
        <text>Ca(2+)(in) + ATP + H2O = Ca(2+)(out) + ADP + phosphate + H(+)</text>
        <dbReference type="Rhea" id="RHEA:18105"/>
        <dbReference type="ChEBI" id="CHEBI:15377"/>
        <dbReference type="ChEBI" id="CHEBI:15378"/>
        <dbReference type="ChEBI" id="CHEBI:29108"/>
        <dbReference type="ChEBI" id="CHEBI:30616"/>
        <dbReference type="ChEBI" id="CHEBI:43474"/>
        <dbReference type="ChEBI" id="CHEBI:456216"/>
        <dbReference type="EC" id="7.2.2.10"/>
    </reaction>
</comment>
<dbReference type="GO" id="GO:0005388">
    <property type="term" value="F:P-type calcium transporter activity"/>
    <property type="evidence" value="ECO:0007669"/>
    <property type="project" value="UniProtKB-EC"/>
</dbReference>
<dbReference type="InterPro" id="IPR018303">
    <property type="entry name" value="ATPase_P-typ_P_site"/>
</dbReference>
<keyword evidence="23" id="KW-1185">Reference proteome</keyword>
<comment type="similarity">
    <text evidence="15 17">Belongs to the cation transport ATPase (P-type) (TC 3.A.3) family.</text>
</comment>
<evidence type="ECO:0000256" key="6">
    <source>
        <dbReference type="ARBA" id="ARBA00022723"/>
    </source>
</evidence>
<dbReference type="SFLD" id="SFLDG00002">
    <property type="entry name" value="C1.7:_P-type_atpase_like"/>
    <property type="match status" value="1"/>
</dbReference>
<proteinExistence type="inferred from homology"/>
<dbReference type="GO" id="GO:0016887">
    <property type="term" value="F:ATP hydrolysis activity"/>
    <property type="evidence" value="ECO:0007669"/>
    <property type="project" value="InterPro"/>
</dbReference>
<dbReference type="Pfam" id="PF00689">
    <property type="entry name" value="Cation_ATPase_C"/>
    <property type="match status" value="1"/>
</dbReference>
<evidence type="ECO:0000256" key="17">
    <source>
        <dbReference type="RuleBase" id="RU361146"/>
    </source>
</evidence>
<keyword evidence="7 17" id="KW-0547">Nucleotide-binding</keyword>
<dbReference type="SUPFAM" id="SSF81653">
    <property type="entry name" value="Calcium ATPase, transduction domain A"/>
    <property type="match status" value="1"/>
</dbReference>
<keyword evidence="14 17" id="KW-0472">Membrane</keyword>
<dbReference type="GO" id="GO:0005774">
    <property type="term" value="C:vacuolar membrane"/>
    <property type="evidence" value="ECO:0007669"/>
    <property type="project" value="UniProtKB-SubCell"/>
</dbReference>
<dbReference type="PANTHER" id="PTHR24093">
    <property type="entry name" value="CATION TRANSPORTING ATPASE"/>
    <property type="match status" value="1"/>
</dbReference>
<feature type="transmembrane region" description="Helical" evidence="17">
    <location>
        <begin position="204"/>
        <end position="221"/>
    </location>
</feature>
<evidence type="ECO:0000256" key="1">
    <source>
        <dbReference type="ARBA" id="ARBA00004128"/>
    </source>
</evidence>
<dbReference type="Gene3D" id="3.40.50.1000">
    <property type="entry name" value="HAD superfamily/HAD-like"/>
    <property type="match status" value="1"/>
</dbReference>
<dbReference type="EMBL" id="BEXD01000770">
    <property type="protein sequence ID" value="GBB90049.1"/>
    <property type="molecule type" value="Genomic_DNA"/>
</dbReference>
<dbReference type="InterPro" id="IPR023298">
    <property type="entry name" value="ATPase_P-typ_TM_dom_sf"/>
</dbReference>
<dbReference type="CDD" id="cd02081">
    <property type="entry name" value="P-type_ATPase_Ca_PMCA-like"/>
    <property type="match status" value="1"/>
</dbReference>
<organism evidence="22 23">
    <name type="scientific">Rhizophagus clarus</name>
    <dbReference type="NCBI Taxonomy" id="94130"/>
    <lineage>
        <taxon>Eukaryota</taxon>
        <taxon>Fungi</taxon>
        <taxon>Fungi incertae sedis</taxon>
        <taxon>Mucoromycota</taxon>
        <taxon>Glomeromycotina</taxon>
        <taxon>Glomeromycetes</taxon>
        <taxon>Glomerales</taxon>
        <taxon>Glomeraceae</taxon>
        <taxon>Rhizophagus</taxon>
    </lineage>
</organism>
<evidence type="ECO:0000256" key="8">
    <source>
        <dbReference type="ARBA" id="ARBA00022837"/>
    </source>
</evidence>
<evidence type="ECO:0000256" key="12">
    <source>
        <dbReference type="ARBA" id="ARBA00022989"/>
    </source>
</evidence>
<dbReference type="SFLD" id="SFLDF00027">
    <property type="entry name" value="p-type_atpase"/>
    <property type="match status" value="1"/>
</dbReference>
<evidence type="ECO:0000256" key="4">
    <source>
        <dbReference type="ARBA" id="ARBA00022568"/>
    </source>
</evidence>
<dbReference type="SUPFAM" id="SSF81665">
    <property type="entry name" value="Calcium ATPase, transmembrane domain M"/>
    <property type="match status" value="1"/>
</dbReference>
<keyword evidence="10" id="KW-0460">Magnesium</keyword>
<dbReference type="FunFam" id="1.20.1110.10:FF:000002">
    <property type="entry name" value="Calcium-transporting ATPase"/>
    <property type="match status" value="1"/>
</dbReference>
<dbReference type="Gene3D" id="3.40.1110.10">
    <property type="entry name" value="Calcium-transporting ATPase, cytoplasmic domain N"/>
    <property type="match status" value="1"/>
</dbReference>
<keyword evidence="11" id="KW-1278">Translocase</keyword>
<dbReference type="InterPro" id="IPR004014">
    <property type="entry name" value="ATPase_P-typ_cation-transptr_N"/>
</dbReference>
<dbReference type="STRING" id="94130.A0A2Z6QW76"/>
<dbReference type="Gene3D" id="1.20.1110.10">
    <property type="entry name" value="Calcium-transporting ATPase, transmembrane domain"/>
    <property type="match status" value="1"/>
</dbReference>
<dbReference type="FunFam" id="3.40.50.1000:FF:000018">
    <property type="entry name" value="Calcium-transporting ATPase"/>
    <property type="match status" value="1"/>
</dbReference>
<evidence type="ECO:0000259" key="21">
    <source>
        <dbReference type="Pfam" id="PF00690"/>
    </source>
</evidence>
<keyword evidence="9 17" id="KW-0067">ATP-binding</keyword>
<evidence type="ECO:0000256" key="5">
    <source>
        <dbReference type="ARBA" id="ARBA00022692"/>
    </source>
</evidence>